<dbReference type="VEuPathDB" id="ToxoDB:TGRUB_430650"/>
<feature type="compositionally biased region" description="Basic and acidic residues" evidence="1">
    <location>
        <begin position="7"/>
        <end position="19"/>
    </location>
</feature>
<evidence type="ECO:0000313" key="3">
    <source>
        <dbReference type="Proteomes" id="UP000028834"/>
    </source>
</evidence>
<name>A0A086M121_TOXGO</name>
<dbReference type="EMBL" id="AFYV02001239">
    <property type="protein sequence ID" value="KFG62589.1"/>
    <property type="molecule type" value="Genomic_DNA"/>
</dbReference>
<proteinExistence type="predicted"/>
<accession>A0A086M121</accession>
<reference evidence="2 3" key="1">
    <citation type="submission" date="2014-05" db="EMBL/GenBank/DDBJ databases">
        <authorList>
            <person name="Sibley D."/>
            <person name="Venepally P."/>
            <person name="Karamycheva S."/>
            <person name="Hadjithomas M."/>
            <person name="Khan A."/>
            <person name="Brunk B."/>
            <person name="Roos D."/>
            <person name="Caler E."/>
            <person name="Lorenzi H."/>
        </authorList>
    </citation>
    <scope>NUCLEOTIDE SEQUENCE [LARGE SCALE GENOMIC DNA]</scope>
    <source>
        <strain evidence="2 3">RUB</strain>
    </source>
</reference>
<evidence type="ECO:0000313" key="2">
    <source>
        <dbReference type="EMBL" id="KFG62589.1"/>
    </source>
</evidence>
<comment type="caution">
    <text evidence="2">The sequence shown here is derived from an EMBL/GenBank/DDBJ whole genome shotgun (WGS) entry which is preliminary data.</text>
</comment>
<protein>
    <submittedName>
        <fullName evidence="2">RecF/RecN/SMC amine-terminal domain protein</fullName>
    </submittedName>
</protein>
<organism evidence="2 3">
    <name type="scientific">Toxoplasma gondii RUB</name>
    <dbReference type="NCBI Taxonomy" id="935652"/>
    <lineage>
        <taxon>Eukaryota</taxon>
        <taxon>Sar</taxon>
        <taxon>Alveolata</taxon>
        <taxon>Apicomplexa</taxon>
        <taxon>Conoidasida</taxon>
        <taxon>Coccidia</taxon>
        <taxon>Eucoccidiorida</taxon>
        <taxon>Eimeriorina</taxon>
        <taxon>Sarcocystidae</taxon>
        <taxon>Toxoplasma</taxon>
    </lineage>
</organism>
<dbReference type="Proteomes" id="UP000028834">
    <property type="component" value="Unassembled WGS sequence"/>
</dbReference>
<feature type="non-terminal residue" evidence="2">
    <location>
        <position position="28"/>
    </location>
</feature>
<evidence type="ECO:0000256" key="1">
    <source>
        <dbReference type="SAM" id="MobiDB-lite"/>
    </source>
</evidence>
<gene>
    <name evidence="2" type="ORF">TGRUB_430650</name>
</gene>
<sequence>MQTQLQELREREAARKQELTAKQQALDE</sequence>
<dbReference type="AlphaFoldDB" id="A0A086M121"/>
<feature type="region of interest" description="Disordered" evidence="1">
    <location>
        <begin position="1"/>
        <end position="28"/>
    </location>
</feature>